<dbReference type="Pfam" id="PF02423">
    <property type="entry name" value="OCD_Mu_crystall"/>
    <property type="match status" value="1"/>
</dbReference>
<dbReference type="OrthoDB" id="9792005at2"/>
<dbReference type="STRING" id="1197717.BED41_12165"/>
<dbReference type="InterPro" id="IPR036291">
    <property type="entry name" value="NAD(P)-bd_dom_sf"/>
</dbReference>
<dbReference type="AlphaFoldDB" id="A0A1B2I726"/>
<dbReference type="SUPFAM" id="SSF51735">
    <property type="entry name" value="NAD(P)-binding Rossmann-fold domains"/>
    <property type="match status" value="1"/>
</dbReference>
<evidence type="ECO:0000313" key="2">
    <source>
        <dbReference type="Proteomes" id="UP000093044"/>
    </source>
</evidence>
<dbReference type="PANTHER" id="PTHR13812">
    <property type="entry name" value="KETIMINE REDUCTASE MU-CRYSTALLIN"/>
    <property type="match status" value="1"/>
</dbReference>
<dbReference type="RefSeq" id="WP_066746687.1">
    <property type="nucleotide sequence ID" value="NZ_CP016757.1"/>
</dbReference>
<dbReference type="GeneID" id="83058601"/>
<sequence>MLILNEKTLVETVDFDELIEKIEQTMLFADEGNFAMPLRSNISLNGSDSLMLMPCVTPEAWGCKLLTLRPGNPQKGLPFINGAVMLFDAKTGEPKALLEGKMVTALRTGAVGGAGIKNTARADIRSLGLVGTGAQGYWQAQFGCAARKGVKEVWIYDAITEKLPAFAKQLQAVLPGVEVKIAASAVELLEKTEAVMTATPSKSPLFPDDEKLLAGHAFSGIGSYMPDMREFPDGLFKLTGGDVYVDTPHALDETGDLITPLENGALRRGDIHTLAELIGGKRKKESETTFFKSVGMALFDIAAADYLCEKAARKGLGQNVEF</sequence>
<dbReference type="EMBL" id="CP016757">
    <property type="protein sequence ID" value="ANZ45770.1"/>
    <property type="molecule type" value="Genomic_DNA"/>
</dbReference>
<dbReference type="InterPro" id="IPR003462">
    <property type="entry name" value="ODC_Mu_crystall"/>
</dbReference>
<proteinExistence type="predicted"/>
<organism evidence="1 2">
    <name type="scientific">Cloacibacillus porcorum</name>
    <dbReference type="NCBI Taxonomy" id="1197717"/>
    <lineage>
        <taxon>Bacteria</taxon>
        <taxon>Thermotogati</taxon>
        <taxon>Synergistota</taxon>
        <taxon>Synergistia</taxon>
        <taxon>Synergistales</taxon>
        <taxon>Synergistaceae</taxon>
        <taxon>Cloacibacillus</taxon>
    </lineage>
</organism>
<dbReference type="PANTHER" id="PTHR13812:SF19">
    <property type="entry name" value="KETIMINE REDUCTASE MU-CRYSTALLIN"/>
    <property type="match status" value="1"/>
</dbReference>
<protein>
    <submittedName>
        <fullName evidence="1">Ornithine cyclodeaminase</fullName>
    </submittedName>
</protein>
<dbReference type="PIRSF" id="PIRSF001439">
    <property type="entry name" value="CryM"/>
    <property type="match status" value="1"/>
</dbReference>
<dbReference type="KEGG" id="cpor:BED41_12165"/>
<dbReference type="GO" id="GO:0005737">
    <property type="term" value="C:cytoplasm"/>
    <property type="evidence" value="ECO:0007669"/>
    <property type="project" value="TreeGrafter"/>
</dbReference>
<reference evidence="1" key="1">
    <citation type="submission" date="2016-08" db="EMBL/GenBank/DDBJ databases">
        <title>Complete genome of Cloacibacillus porcorum.</title>
        <authorList>
            <person name="Looft T."/>
            <person name="Bayles D.O."/>
            <person name="Alt D.P."/>
        </authorList>
    </citation>
    <scope>NUCLEOTIDE SEQUENCE [LARGE SCALE GENOMIC DNA]</scope>
    <source>
        <strain evidence="1">CL-84</strain>
    </source>
</reference>
<evidence type="ECO:0000313" key="1">
    <source>
        <dbReference type="EMBL" id="ANZ45770.1"/>
    </source>
</evidence>
<name>A0A1B2I726_9BACT</name>
<dbReference type="InterPro" id="IPR023401">
    <property type="entry name" value="ODC_N"/>
</dbReference>
<dbReference type="Gene3D" id="3.40.50.720">
    <property type="entry name" value="NAD(P)-binding Rossmann-like Domain"/>
    <property type="match status" value="1"/>
</dbReference>
<gene>
    <name evidence="1" type="ORF">BED41_12165</name>
</gene>
<accession>A0A1B2I726</accession>
<dbReference type="Proteomes" id="UP000093044">
    <property type="component" value="Chromosome"/>
</dbReference>
<dbReference type="Gene3D" id="3.30.1780.10">
    <property type="entry name" value="ornithine cyclodeaminase, domain 1"/>
    <property type="match status" value="1"/>
</dbReference>
<keyword evidence="2" id="KW-1185">Reference proteome</keyword>